<protein>
    <submittedName>
        <fullName evidence="2">Uncharacterized protein</fullName>
    </submittedName>
</protein>
<evidence type="ECO:0000313" key="3">
    <source>
        <dbReference type="Proteomes" id="UP000283683"/>
    </source>
</evidence>
<name>A0A413DH46_9FIRM</name>
<gene>
    <name evidence="2" type="ORF">DWV45_14235</name>
</gene>
<evidence type="ECO:0000256" key="1">
    <source>
        <dbReference type="SAM" id="Phobius"/>
    </source>
</evidence>
<sequence>MLAESHQLSTLAFATKILYEIMLVRIFCNFSFFFTQFFWLMGWVGELFWGFLRFQLLFSGFFSAFGLILGAVLKVLWITAPQGSAYYAINLWLLYIMLI</sequence>
<evidence type="ECO:0000313" key="2">
    <source>
        <dbReference type="EMBL" id="RGW85271.1"/>
    </source>
</evidence>
<comment type="caution">
    <text evidence="2">The sequence shown here is derived from an EMBL/GenBank/DDBJ whole genome shotgun (WGS) entry which is preliminary data.</text>
</comment>
<keyword evidence="1" id="KW-0472">Membrane</keyword>
<accession>A0A413DH46</accession>
<reference evidence="2 3" key="1">
    <citation type="submission" date="2018-08" db="EMBL/GenBank/DDBJ databases">
        <title>A genome reference for cultivated species of the human gut microbiota.</title>
        <authorList>
            <person name="Zou Y."/>
            <person name="Xue W."/>
            <person name="Luo G."/>
        </authorList>
    </citation>
    <scope>NUCLEOTIDE SEQUENCE [LARGE SCALE GENOMIC DNA]</scope>
    <source>
        <strain evidence="2 3">AF06-19</strain>
    </source>
</reference>
<keyword evidence="1" id="KW-1133">Transmembrane helix</keyword>
<proteinExistence type="predicted"/>
<keyword evidence="1" id="KW-0812">Transmembrane</keyword>
<organism evidence="2 3">
    <name type="scientific">Agathobacter rectalis</name>
    <dbReference type="NCBI Taxonomy" id="39491"/>
    <lineage>
        <taxon>Bacteria</taxon>
        <taxon>Bacillati</taxon>
        <taxon>Bacillota</taxon>
        <taxon>Clostridia</taxon>
        <taxon>Lachnospirales</taxon>
        <taxon>Lachnospiraceae</taxon>
        <taxon>Agathobacter</taxon>
    </lineage>
</organism>
<dbReference type="EMBL" id="QSAZ01000018">
    <property type="protein sequence ID" value="RGW85271.1"/>
    <property type="molecule type" value="Genomic_DNA"/>
</dbReference>
<dbReference type="AlphaFoldDB" id="A0A413DH46"/>
<dbReference type="Proteomes" id="UP000283683">
    <property type="component" value="Unassembled WGS sequence"/>
</dbReference>
<feature type="transmembrane region" description="Helical" evidence="1">
    <location>
        <begin position="22"/>
        <end position="44"/>
    </location>
</feature>
<feature type="transmembrane region" description="Helical" evidence="1">
    <location>
        <begin position="56"/>
        <end position="77"/>
    </location>
</feature>